<accession>D3UA30</accession>
<dbReference type="GO" id="GO:0005524">
    <property type="term" value="F:ATP binding"/>
    <property type="evidence" value="ECO:0007669"/>
    <property type="project" value="UniProtKB-KW"/>
</dbReference>
<dbReference type="Gene3D" id="3.30.200.20">
    <property type="entry name" value="Phosphorylase Kinase, domain 1"/>
    <property type="match status" value="1"/>
</dbReference>
<dbReference type="FunFam" id="3.30.200.20:FF:000028">
    <property type="entry name" value="Mitogen-activated protein kinase"/>
    <property type="match status" value="1"/>
</dbReference>
<dbReference type="AlphaFoldDB" id="D3UA30"/>
<keyword evidence="7" id="KW-0547">Nucleotide-binding</keyword>
<dbReference type="InterPro" id="IPR050117">
    <property type="entry name" value="MAPK"/>
</dbReference>
<evidence type="ECO:0000313" key="11">
    <source>
        <dbReference type="EMBL" id="ADC54265.1"/>
    </source>
</evidence>
<evidence type="ECO:0000256" key="3">
    <source>
        <dbReference type="ARBA" id="ARBA00012411"/>
    </source>
</evidence>
<evidence type="ECO:0000256" key="5">
    <source>
        <dbReference type="ARBA" id="ARBA00022553"/>
    </source>
</evidence>
<dbReference type="PROSITE" id="PS50011">
    <property type="entry name" value="PROTEIN_KINASE_DOM"/>
    <property type="match status" value="1"/>
</dbReference>
<evidence type="ECO:0000256" key="8">
    <source>
        <dbReference type="ARBA" id="ARBA00022777"/>
    </source>
</evidence>
<keyword evidence="6" id="KW-0808">Transferase</keyword>
<dbReference type="GO" id="GO:0005737">
    <property type="term" value="C:cytoplasm"/>
    <property type="evidence" value="ECO:0007669"/>
    <property type="project" value="UniProtKB-ARBA"/>
</dbReference>
<evidence type="ECO:0000256" key="2">
    <source>
        <dbReference type="ARBA" id="ARBA00008832"/>
    </source>
</evidence>
<dbReference type="EC" id="2.7.11.24" evidence="3"/>
<dbReference type="InterPro" id="IPR011009">
    <property type="entry name" value="Kinase-like_dom_sf"/>
</dbReference>
<dbReference type="PANTHER" id="PTHR24055">
    <property type="entry name" value="MITOGEN-ACTIVATED PROTEIN KINASE"/>
    <property type="match status" value="1"/>
</dbReference>
<dbReference type="InterPro" id="IPR000719">
    <property type="entry name" value="Prot_kinase_dom"/>
</dbReference>
<dbReference type="GO" id="GO:0004707">
    <property type="term" value="F:MAP kinase activity"/>
    <property type="evidence" value="ECO:0007669"/>
    <property type="project" value="UniProtKB-EC"/>
</dbReference>
<evidence type="ECO:0000256" key="9">
    <source>
        <dbReference type="ARBA" id="ARBA00022840"/>
    </source>
</evidence>
<keyword evidence="8 11" id="KW-0418">Kinase</keyword>
<dbReference type="SUPFAM" id="SSF56112">
    <property type="entry name" value="Protein kinase-like (PK-like)"/>
    <property type="match status" value="1"/>
</dbReference>
<evidence type="ECO:0000256" key="4">
    <source>
        <dbReference type="ARBA" id="ARBA00022527"/>
    </source>
</evidence>
<name>D3UA30_HYDEL</name>
<proteinExistence type="evidence at transcript level"/>
<evidence type="ECO:0000256" key="6">
    <source>
        <dbReference type="ARBA" id="ARBA00022679"/>
    </source>
</evidence>
<sequence>MADGAQRTLHRIELNKEVWEVPVKYTDLVPIGSGAFGQVCSALNSESNTSVATKKLSAAFQSSVRAKQIYRKLKMLEHMNHENVIGLLDVFTPASSLDDFDELYFVTPLLGADLNNILKQAELSDDHVQFIVYQLLRGLKYIHSAGIVHKDLKPSNVAVNENCELKILDFGRDTGALDAMPGYVATRWYRAPEVMLNWMQHNQKVDIWSVGLYHGRVLTGKALFPGNDHIDQLTKIMQLVGKPSDSFLHKISSANARNYITSMPGWTKKDFGEYFPNGSPEATNLLEHLLTLDPEERFTAEQALAHPYFAKYQDTKDEPSSKPYDHSFEKKDLDLPAWKKLVYEETQNFKPHIPNTGM</sequence>
<comment type="similarity">
    <text evidence="2">Belongs to the protein kinase superfamily. CMGC Ser/Thr protein kinase family. MAP kinase subfamily.</text>
</comment>
<evidence type="ECO:0000256" key="7">
    <source>
        <dbReference type="ARBA" id="ARBA00022741"/>
    </source>
</evidence>
<dbReference type="PRINTS" id="PR01773">
    <property type="entry name" value="P38MAPKINASE"/>
</dbReference>
<dbReference type="Pfam" id="PF00069">
    <property type="entry name" value="Pkinase"/>
    <property type="match status" value="1"/>
</dbReference>
<dbReference type="FunFam" id="1.10.510.10:FF:000684">
    <property type="entry name" value="Mitogen-activated protein kinase"/>
    <property type="match status" value="1"/>
</dbReference>
<feature type="domain" description="Protein kinase" evidence="10">
    <location>
        <begin position="25"/>
        <end position="309"/>
    </location>
</feature>
<organism evidence="11">
    <name type="scientific">Hydroides elegans</name>
    <name type="common">Polychaete tubeworm</name>
    <dbReference type="NCBI Taxonomy" id="216498"/>
    <lineage>
        <taxon>Eukaryota</taxon>
        <taxon>Metazoa</taxon>
        <taxon>Spiralia</taxon>
        <taxon>Lophotrochozoa</taxon>
        <taxon>Annelida</taxon>
        <taxon>Polychaeta</taxon>
        <taxon>Sedentaria</taxon>
        <taxon>Canalipalpata</taxon>
        <taxon>Sabellida</taxon>
        <taxon>Serpulidae</taxon>
        <taxon>Hydroides</taxon>
    </lineage>
</organism>
<keyword evidence="5" id="KW-0597">Phosphoprotein</keyword>
<dbReference type="InterPro" id="IPR008352">
    <property type="entry name" value="MAPK_HOG-like"/>
</dbReference>
<reference evidence="11" key="1">
    <citation type="submission" date="2009-03" db="EMBL/GenBank/DDBJ databases">
        <title>Involvement of a novel p38 mitogen-activated protein kinase in larval settlement of the polychaete Hydroides elegans (Haswell).</title>
        <authorList>
            <person name="Wang H."/>
            <person name="Qian P.-Y."/>
        </authorList>
    </citation>
    <scope>NUCLEOTIDE SEQUENCE</scope>
</reference>
<dbReference type="EMBL" id="FJ823663">
    <property type="protein sequence ID" value="ADC54265.1"/>
    <property type="molecule type" value="mRNA"/>
</dbReference>
<evidence type="ECO:0000259" key="10">
    <source>
        <dbReference type="PROSITE" id="PS50011"/>
    </source>
</evidence>
<evidence type="ECO:0000256" key="1">
    <source>
        <dbReference type="ARBA" id="ARBA00001946"/>
    </source>
</evidence>
<dbReference type="CDD" id="cd07851">
    <property type="entry name" value="STKc_p38"/>
    <property type="match status" value="1"/>
</dbReference>
<comment type="cofactor">
    <cofactor evidence="1">
        <name>Mg(2+)</name>
        <dbReference type="ChEBI" id="CHEBI:18420"/>
    </cofactor>
</comment>
<protein>
    <recommendedName>
        <fullName evidence="3">mitogen-activated protein kinase</fullName>
        <ecNumber evidence="3">2.7.11.24</ecNumber>
    </recommendedName>
</protein>
<dbReference type="Gene3D" id="1.10.510.10">
    <property type="entry name" value="Transferase(Phosphotransferase) domain 1"/>
    <property type="match status" value="1"/>
</dbReference>
<keyword evidence="9" id="KW-0067">ATP-binding</keyword>
<keyword evidence="4" id="KW-0723">Serine/threonine-protein kinase</keyword>
<dbReference type="SMART" id="SM00220">
    <property type="entry name" value="S_TKc"/>
    <property type="match status" value="1"/>
</dbReference>